<dbReference type="Pfam" id="PF00578">
    <property type="entry name" value="AhpC-TSA"/>
    <property type="match status" value="1"/>
</dbReference>
<accession>A0A059EC90</accession>
<dbReference type="PANTHER" id="PTHR43110">
    <property type="entry name" value="THIOL PEROXIDASE"/>
    <property type="match status" value="1"/>
</dbReference>
<dbReference type="SUPFAM" id="SSF52833">
    <property type="entry name" value="Thioredoxin-like"/>
    <property type="match status" value="1"/>
</dbReference>
<dbReference type="eggNOG" id="COG1225">
    <property type="taxonomic scope" value="Bacteria"/>
</dbReference>
<dbReference type="OrthoDB" id="9809746at2"/>
<gene>
    <name evidence="4" type="ORF">HY36_02215</name>
</gene>
<dbReference type="Gene3D" id="3.40.30.10">
    <property type="entry name" value="Glutaredoxin"/>
    <property type="match status" value="1"/>
</dbReference>
<dbReference type="PROSITE" id="PS51352">
    <property type="entry name" value="THIOREDOXIN_2"/>
    <property type="match status" value="1"/>
</dbReference>
<evidence type="ECO:0000256" key="2">
    <source>
        <dbReference type="SAM" id="SignalP"/>
    </source>
</evidence>
<dbReference type="InterPro" id="IPR050455">
    <property type="entry name" value="Tpx_Peroxidase_subfamily"/>
</dbReference>
<protein>
    <recommendedName>
        <fullName evidence="3">Thioredoxin domain-containing protein</fullName>
    </recommendedName>
</protein>
<evidence type="ECO:0000259" key="3">
    <source>
        <dbReference type="PROSITE" id="PS51352"/>
    </source>
</evidence>
<dbReference type="GO" id="GO:0016491">
    <property type="term" value="F:oxidoreductase activity"/>
    <property type="evidence" value="ECO:0007669"/>
    <property type="project" value="InterPro"/>
</dbReference>
<dbReference type="InterPro" id="IPR036249">
    <property type="entry name" value="Thioredoxin-like_sf"/>
</dbReference>
<evidence type="ECO:0000313" key="5">
    <source>
        <dbReference type="Proteomes" id="UP000024547"/>
    </source>
</evidence>
<organism evidence="4 5">
    <name type="scientific">Hyphomonas atlantica</name>
    <dbReference type="NCBI Taxonomy" id="1280948"/>
    <lineage>
        <taxon>Bacteria</taxon>
        <taxon>Pseudomonadati</taxon>
        <taxon>Pseudomonadota</taxon>
        <taxon>Alphaproteobacteria</taxon>
        <taxon>Hyphomonadales</taxon>
        <taxon>Hyphomonadaceae</taxon>
        <taxon>Hyphomonas</taxon>
    </lineage>
</organism>
<name>A0A059EC90_9PROT</name>
<sequence length="200" mass="21868">MIRTILLSLAIALTALPASARETVEMRAEEGGTAPAIPTPDVGLAIGQTVPHVELVRTNGAIADLPELMGERGAAIVFVRSVDWCPYCQKQLKQIDEIAGELSELGWPLVAVSYDDSELLAEFSEKHGLSYEFASDPESQAIKDFNLLNEGMTPGSRYYGVPHPAIFFVDTDRSVRAVLREESYKDRPAMEIVLHIAAQL</sequence>
<dbReference type="PANTHER" id="PTHR43110:SF1">
    <property type="entry name" value="THIOL PEROXIDASE"/>
    <property type="match status" value="1"/>
</dbReference>
<dbReference type="EMBL" id="AWFH01000001">
    <property type="protein sequence ID" value="KCZ65220.1"/>
    <property type="molecule type" value="Genomic_DNA"/>
</dbReference>
<proteinExistence type="predicted"/>
<keyword evidence="5" id="KW-1185">Reference proteome</keyword>
<comment type="caution">
    <text evidence="4">The sequence shown here is derived from an EMBL/GenBank/DDBJ whole genome shotgun (WGS) entry which is preliminary data.</text>
</comment>
<dbReference type="GO" id="GO:0016209">
    <property type="term" value="F:antioxidant activity"/>
    <property type="evidence" value="ECO:0007669"/>
    <property type="project" value="InterPro"/>
</dbReference>
<feature type="domain" description="Thioredoxin" evidence="3">
    <location>
        <begin position="44"/>
        <end position="200"/>
    </location>
</feature>
<dbReference type="RefSeq" id="WP_051602404.1">
    <property type="nucleotide sequence ID" value="NZ_AWFH01000001.1"/>
</dbReference>
<feature type="chain" id="PRO_5001576142" description="Thioredoxin domain-containing protein" evidence="2">
    <location>
        <begin position="21"/>
        <end position="200"/>
    </location>
</feature>
<dbReference type="STRING" id="1280948.HY36_02215"/>
<dbReference type="InterPro" id="IPR013766">
    <property type="entry name" value="Thioredoxin_domain"/>
</dbReference>
<keyword evidence="2" id="KW-0732">Signal</keyword>
<dbReference type="AlphaFoldDB" id="A0A059EC90"/>
<feature type="signal peptide" evidence="2">
    <location>
        <begin position="1"/>
        <end position="20"/>
    </location>
</feature>
<dbReference type="InterPro" id="IPR000866">
    <property type="entry name" value="AhpC/TSA"/>
</dbReference>
<keyword evidence="1" id="KW-0676">Redox-active center</keyword>
<reference evidence="4 5" key="1">
    <citation type="journal article" date="2014" name="Antonie Van Leeuwenhoek">
        <title>Hyphomonas beringensis sp. nov. and Hyphomonas chukchiensis sp. nov., isolated from surface seawater of the Bering Sea and Chukchi Sea.</title>
        <authorList>
            <person name="Li C."/>
            <person name="Lai Q."/>
            <person name="Li G."/>
            <person name="Dong C."/>
            <person name="Wang J."/>
            <person name="Liao Y."/>
            <person name="Shao Z."/>
        </authorList>
    </citation>
    <scope>NUCLEOTIDE SEQUENCE [LARGE SCALE GENOMIC DNA]</scope>
    <source>
        <strain evidence="4 5">22II1-22F38</strain>
    </source>
</reference>
<dbReference type="PATRIC" id="fig|1280948.3.peg.436"/>
<evidence type="ECO:0000256" key="1">
    <source>
        <dbReference type="ARBA" id="ARBA00023284"/>
    </source>
</evidence>
<dbReference type="Proteomes" id="UP000024547">
    <property type="component" value="Unassembled WGS sequence"/>
</dbReference>
<evidence type="ECO:0000313" key="4">
    <source>
        <dbReference type="EMBL" id="KCZ65220.1"/>
    </source>
</evidence>